<keyword evidence="5 8" id="KW-0418">Kinase</keyword>
<organism evidence="8 9">
    <name type="scientific">Kribbella deserti</name>
    <dbReference type="NCBI Taxonomy" id="1926257"/>
    <lineage>
        <taxon>Bacteria</taxon>
        <taxon>Bacillati</taxon>
        <taxon>Actinomycetota</taxon>
        <taxon>Actinomycetes</taxon>
        <taxon>Propionibacteriales</taxon>
        <taxon>Kribbellaceae</taxon>
        <taxon>Kribbella</taxon>
    </lineage>
</organism>
<accession>A0ABV6QRD1</accession>
<reference evidence="8 9" key="1">
    <citation type="submission" date="2024-09" db="EMBL/GenBank/DDBJ databases">
        <authorList>
            <person name="Sun Q."/>
            <person name="Mori K."/>
        </authorList>
    </citation>
    <scope>NUCLEOTIDE SEQUENCE [LARGE SCALE GENOMIC DNA]</scope>
    <source>
        <strain evidence="8 9">CGMCC 1.15906</strain>
    </source>
</reference>
<dbReference type="RefSeq" id="WP_380051578.1">
    <property type="nucleotide sequence ID" value="NZ_JBHLTC010000030.1"/>
</dbReference>
<keyword evidence="6" id="KW-0067">ATP-binding</keyword>
<dbReference type="Proteomes" id="UP001589890">
    <property type="component" value="Unassembled WGS sequence"/>
</dbReference>
<dbReference type="PANTHER" id="PTHR44936">
    <property type="entry name" value="SENSOR PROTEIN CREC"/>
    <property type="match status" value="1"/>
</dbReference>
<dbReference type="PROSITE" id="PS50109">
    <property type="entry name" value="HIS_KIN"/>
    <property type="match status" value="1"/>
</dbReference>
<protein>
    <recommendedName>
        <fullName evidence="2">histidine kinase</fullName>
        <ecNumber evidence="2">2.7.13.3</ecNumber>
    </recommendedName>
</protein>
<evidence type="ECO:0000256" key="6">
    <source>
        <dbReference type="ARBA" id="ARBA00022840"/>
    </source>
</evidence>
<evidence type="ECO:0000256" key="5">
    <source>
        <dbReference type="ARBA" id="ARBA00022777"/>
    </source>
</evidence>
<dbReference type="SMART" id="SM00387">
    <property type="entry name" value="HATPase_c"/>
    <property type="match status" value="1"/>
</dbReference>
<dbReference type="InterPro" id="IPR036890">
    <property type="entry name" value="HATPase_C_sf"/>
</dbReference>
<proteinExistence type="predicted"/>
<comment type="caution">
    <text evidence="8">The sequence shown here is derived from an EMBL/GenBank/DDBJ whole genome shotgun (WGS) entry which is preliminary data.</text>
</comment>
<dbReference type="InterPro" id="IPR003594">
    <property type="entry name" value="HATPase_dom"/>
</dbReference>
<dbReference type="CDD" id="cd00075">
    <property type="entry name" value="HATPase"/>
    <property type="match status" value="1"/>
</dbReference>
<evidence type="ECO:0000256" key="4">
    <source>
        <dbReference type="ARBA" id="ARBA00022741"/>
    </source>
</evidence>
<feature type="domain" description="Histidine kinase" evidence="7">
    <location>
        <begin position="32"/>
        <end position="218"/>
    </location>
</feature>
<dbReference type="SUPFAM" id="SSF55874">
    <property type="entry name" value="ATPase domain of HSP90 chaperone/DNA topoisomerase II/histidine kinase"/>
    <property type="match status" value="1"/>
</dbReference>
<gene>
    <name evidence="8" type="ORF">ACFFGN_24180</name>
</gene>
<sequence length="220" mass="23058">MSSGVLVHGRDDLSAVAVVPVVQLPTTRLSTDIWHDLIHEMATVRALTAAALAANDETAQTTLLTLIESETREVTALLQQIREDHYSAEPADVSVVLAELVETLAATTEVTLRLEPVRARRIGIDRVSLRRVLRNLLENAIRAAGPDGTVELAAQQTDAGLAISIGDSGPGFGLGPPGLSSRGLVIVRRLVEAVGGSLHVGTSPLGGALVTVTFSVARLS</sequence>
<dbReference type="InterPro" id="IPR050980">
    <property type="entry name" value="2C_sensor_his_kinase"/>
</dbReference>
<dbReference type="EMBL" id="JBHLTC010000030">
    <property type="protein sequence ID" value="MFC0627195.1"/>
    <property type="molecule type" value="Genomic_DNA"/>
</dbReference>
<dbReference type="PANTHER" id="PTHR44936:SF10">
    <property type="entry name" value="SENSOR PROTEIN RSTB"/>
    <property type="match status" value="1"/>
</dbReference>
<evidence type="ECO:0000256" key="3">
    <source>
        <dbReference type="ARBA" id="ARBA00022679"/>
    </source>
</evidence>
<evidence type="ECO:0000313" key="9">
    <source>
        <dbReference type="Proteomes" id="UP001589890"/>
    </source>
</evidence>
<keyword evidence="9" id="KW-1185">Reference proteome</keyword>
<evidence type="ECO:0000313" key="8">
    <source>
        <dbReference type="EMBL" id="MFC0627195.1"/>
    </source>
</evidence>
<evidence type="ECO:0000259" key="7">
    <source>
        <dbReference type="PROSITE" id="PS50109"/>
    </source>
</evidence>
<dbReference type="EC" id="2.7.13.3" evidence="2"/>
<keyword evidence="4" id="KW-0547">Nucleotide-binding</keyword>
<evidence type="ECO:0000256" key="1">
    <source>
        <dbReference type="ARBA" id="ARBA00000085"/>
    </source>
</evidence>
<dbReference type="InterPro" id="IPR005467">
    <property type="entry name" value="His_kinase_dom"/>
</dbReference>
<dbReference type="Pfam" id="PF02518">
    <property type="entry name" value="HATPase_c"/>
    <property type="match status" value="1"/>
</dbReference>
<dbReference type="GO" id="GO:0016301">
    <property type="term" value="F:kinase activity"/>
    <property type="evidence" value="ECO:0007669"/>
    <property type="project" value="UniProtKB-KW"/>
</dbReference>
<comment type="catalytic activity">
    <reaction evidence="1">
        <text>ATP + protein L-histidine = ADP + protein N-phospho-L-histidine.</text>
        <dbReference type="EC" id="2.7.13.3"/>
    </reaction>
</comment>
<keyword evidence="3" id="KW-0808">Transferase</keyword>
<evidence type="ECO:0000256" key="2">
    <source>
        <dbReference type="ARBA" id="ARBA00012438"/>
    </source>
</evidence>
<name>A0ABV6QRD1_9ACTN</name>
<dbReference type="Gene3D" id="3.30.565.10">
    <property type="entry name" value="Histidine kinase-like ATPase, C-terminal domain"/>
    <property type="match status" value="1"/>
</dbReference>